<dbReference type="SMART" id="SM00342">
    <property type="entry name" value="HTH_ARAC"/>
    <property type="match status" value="1"/>
</dbReference>
<proteinExistence type="predicted"/>
<dbReference type="RefSeq" id="WP_378035609.1">
    <property type="nucleotide sequence ID" value="NZ_JBHSIV010000007.1"/>
</dbReference>
<dbReference type="SUPFAM" id="SSF46689">
    <property type="entry name" value="Homeodomain-like"/>
    <property type="match status" value="1"/>
</dbReference>
<sequence length="302" mass="32941">MATWDSAVLPAREQFGYWHEVICQAFVPLTPHRTLDEEGFVAKVETHRLAELNRARLRSRPQRTDHGPREVARTDDGWYFVNLQLRGRCITTVRGTTTVVEEGQLVVVDTAEPYFFTLDRPWQMLSYRLPHALLDGPLGGRRPALGRPVDASGPGAVVTALMTALWPLDEETPGSADLTHSFASAVAAAASGPDDEAAGPTRAAVLAHARAHLGGDLSVQAVCRRFAISPRTPHTLFADADESFAATVRRLRLERCATLLAEPGGTATVTSVAAAHGFDDPTSFSRAFRRHFGVSPREMRGR</sequence>
<evidence type="ECO:0000313" key="6">
    <source>
        <dbReference type="Proteomes" id="UP001595947"/>
    </source>
</evidence>
<accession>A0ABV9YHE7</accession>
<dbReference type="Gene3D" id="1.10.10.60">
    <property type="entry name" value="Homeodomain-like"/>
    <property type="match status" value="1"/>
</dbReference>
<gene>
    <name evidence="5" type="ORF">ACFPBZ_08570</name>
</gene>
<reference evidence="6" key="1">
    <citation type="journal article" date="2019" name="Int. J. Syst. Evol. Microbiol.">
        <title>The Global Catalogue of Microorganisms (GCM) 10K type strain sequencing project: providing services to taxonomists for standard genome sequencing and annotation.</title>
        <authorList>
            <consortium name="The Broad Institute Genomics Platform"/>
            <consortium name="The Broad Institute Genome Sequencing Center for Infectious Disease"/>
            <person name="Wu L."/>
            <person name="Ma J."/>
        </authorList>
    </citation>
    <scope>NUCLEOTIDE SEQUENCE [LARGE SCALE GENOMIC DNA]</scope>
    <source>
        <strain evidence="6">CGMCC 4.7093</strain>
    </source>
</reference>
<name>A0ABV9YHE7_9PSEU</name>
<dbReference type="InterPro" id="IPR018060">
    <property type="entry name" value="HTH_AraC"/>
</dbReference>
<dbReference type="Pfam" id="PF12833">
    <property type="entry name" value="HTH_18"/>
    <property type="match status" value="1"/>
</dbReference>
<evidence type="ECO:0000256" key="1">
    <source>
        <dbReference type="ARBA" id="ARBA00023015"/>
    </source>
</evidence>
<keyword evidence="6" id="KW-1185">Reference proteome</keyword>
<keyword evidence="1" id="KW-0805">Transcription regulation</keyword>
<dbReference type="PANTHER" id="PTHR46796:SF6">
    <property type="entry name" value="ARAC SUBFAMILY"/>
    <property type="match status" value="1"/>
</dbReference>
<dbReference type="Pfam" id="PF14525">
    <property type="entry name" value="AraC_binding_2"/>
    <property type="match status" value="1"/>
</dbReference>
<evidence type="ECO:0000256" key="2">
    <source>
        <dbReference type="ARBA" id="ARBA00023125"/>
    </source>
</evidence>
<evidence type="ECO:0000256" key="3">
    <source>
        <dbReference type="ARBA" id="ARBA00023163"/>
    </source>
</evidence>
<dbReference type="InterPro" id="IPR009057">
    <property type="entry name" value="Homeodomain-like_sf"/>
</dbReference>
<dbReference type="PANTHER" id="PTHR46796">
    <property type="entry name" value="HTH-TYPE TRANSCRIPTIONAL ACTIVATOR RHAS-RELATED"/>
    <property type="match status" value="1"/>
</dbReference>
<dbReference type="PRINTS" id="PR00032">
    <property type="entry name" value="HTHARAC"/>
</dbReference>
<dbReference type="InterPro" id="IPR020449">
    <property type="entry name" value="Tscrpt_reg_AraC-type_HTH"/>
</dbReference>
<organism evidence="5 6">
    <name type="scientific">Actinomycetospora atypica</name>
    <dbReference type="NCBI Taxonomy" id="1290095"/>
    <lineage>
        <taxon>Bacteria</taxon>
        <taxon>Bacillati</taxon>
        <taxon>Actinomycetota</taxon>
        <taxon>Actinomycetes</taxon>
        <taxon>Pseudonocardiales</taxon>
        <taxon>Pseudonocardiaceae</taxon>
        <taxon>Actinomycetospora</taxon>
    </lineage>
</organism>
<evidence type="ECO:0000313" key="5">
    <source>
        <dbReference type="EMBL" id="MFC5062255.1"/>
    </source>
</evidence>
<dbReference type="InterPro" id="IPR050204">
    <property type="entry name" value="AraC_XylS_family_regulators"/>
</dbReference>
<dbReference type="EMBL" id="JBHSIV010000007">
    <property type="protein sequence ID" value="MFC5062255.1"/>
    <property type="molecule type" value="Genomic_DNA"/>
</dbReference>
<keyword evidence="3" id="KW-0804">Transcription</keyword>
<comment type="caution">
    <text evidence="5">The sequence shown here is derived from an EMBL/GenBank/DDBJ whole genome shotgun (WGS) entry which is preliminary data.</text>
</comment>
<evidence type="ECO:0000259" key="4">
    <source>
        <dbReference type="PROSITE" id="PS01124"/>
    </source>
</evidence>
<dbReference type="Proteomes" id="UP001595947">
    <property type="component" value="Unassembled WGS sequence"/>
</dbReference>
<dbReference type="InterPro" id="IPR035418">
    <property type="entry name" value="AraC-bd_2"/>
</dbReference>
<protein>
    <submittedName>
        <fullName evidence="5">Helix-turn-helix domain-containing protein</fullName>
    </submittedName>
</protein>
<keyword evidence="2" id="KW-0238">DNA-binding</keyword>
<dbReference type="PROSITE" id="PS01124">
    <property type="entry name" value="HTH_ARAC_FAMILY_2"/>
    <property type="match status" value="1"/>
</dbReference>
<feature type="domain" description="HTH araC/xylS-type" evidence="4">
    <location>
        <begin position="203"/>
        <end position="302"/>
    </location>
</feature>